<evidence type="ECO:0000256" key="1">
    <source>
        <dbReference type="SAM" id="SignalP"/>
    </source>
</evidence>
<dbReference type="Proteomes" id="UP001597521">
    <property type="component" value="Unassembled WGS sequence"/>
</dbReference>
<evidence type="ECO:0000313" key="3">
    <source>
        <dbReference type="Proteomes" id="UP001597521"/>
    </source>
</evidence>
<feature type="chain" id="PRO_5046637237" evidence="1">
    <location>
        <begin position="21"/>
        <end position="135"/>
    </location>
</feature>
<accession>A0ABW5QFM8</accession>
<name>A0ABW5QFM8_9HYPH</name>
<dbReference type="RefSeq" id="WP_386831047.1">
    <property type="nucleotide sequence ID" value="NZ_JBHUNP010000001.1"/>
</dbReference>
<protein>
    <submittedName>
        <fullName evidence="2">Uncharacterized protein</fullName>
    </submittedName>
</protein>
<keyword evidence="3" id="KW-1185">Reference proteome</keyword>
<comment type="caution">
    <text evidence="2">The sequence shown here is derived from an EMBL/GenBank/DDBJ whole genome shotgun (WGS) entry which is preliminary data.</text>
</comment>
<proteinExistence type="predicted"/>
<sequence length="135" mass="14808">MYKLLSAAVLLAATLVPASAQSSISRSRGTTLLDSYVAYVGEDDLYNSSGKRLDQPWQIIRQDRANFHRFGIRDRLDENDGFFASSANRDAMERMLARGTISNSARRAIVGGGAVIQVDVLSANGRDWVEVTVLN</sequence>
<feature type="signal peptide" evidence="1">
    <location>
        <begin position="1"/>
        <end position="20"/>
    </location>
</feature>
<organism evidence="2 3">
    <name type="scientific">Devosia albogilva</name>
    <dbReference type="NCBI Taxonomy" id="429726"/>
    <lineage>
        <taxon>Bacteria</taxon>
        <taxon>Pseudomonadati</taxon>
        <taxon>Pseudomonadota</taxon>
        <taxon>Alphaproteobacteria</taxon>
        <taxon>Hyphomicrobiales</taxon>
        <taxon>Devosiaceae</taxon>
        <taxon>Devosia</taxon>
    </lineage>
</organism>
<evidence type="ECO:0000313" key="2">
    <source>
        <dbReference type="EMBL" id="MFD2646430.1"/>
    </source>
</evidence>
<keyword evidence="1" id="KW-0732">Signal</keyword>
<gene>
    <name evidence="2" type="ORF">ACFSX5_01330</name>
</gene>
<reference evidence="3" key="1">
    <citation type="journal article" date="2019" name="Int. J. Syst. Evol. Microbiol.">
        <title>The Global Catalogue of Microorganisms (GCM) 10K type strain sequencing project: providing services to taxonomists for standard genome sequencing and annotation.</title>
        <authorList>
            <consortium name="The Broad Institute Genomics Platform"/>
            <consortium name="The Broad Institute Genome Sequencing Center for Infectious Disease"/>
            <person name="Wu L."/>
            <person name="Ma J."/>
        </authorList>
    </citation>
    <scope>NUCLEOTIDE SEQUENCE [LARGE SCALE GENOMIC DNA]</scope>
    <source>
        <strain evidence="3">CCM 7427</strain>
    </source>
</reference>
<dbReference type="EMBL" id="JBHUNP010000001">
    <property type="protein sequence ID" value="MFD2646430.1"/>
    <property type="molecule type" value="Genomic_DNA"/>
</dbReference>